<proteinExistence type="predicted"/>
<sequence length="34" mass="3828">MPSIILTTKSRTRSLNRDDSNLTGRAFHQESSHA</sequence>
<keyword evidence="3" id="KW-1185">Reference proteome</keyword>
<dbReference type="Proteomes" id="UP000269945">
    <property type="component" value="Unassembled WGS sequence"/>
</dbReference>
<evidence type="ECO:0000313" key="3">
    <source>
        <dbReference type="Proteomes" id="UP000269945"/>
    </source>
</evidence>
<comment type="caution">
    <text evidence="2">The sequence shown here is derived from an EMBL/GenBank/DDBJ whole genome shotgun (WGS) entry which is preliminary data.</text>
</comment>
<gene>
    <name evidence="2" type="ORF">BN2614_LOCUS1</name>
</gene>
<organism evidence="2 3">
    <name type="scientific">Gulo gulo</name>
    <name type="common">Wolverine</name>
    <name type="synonym">Gluton</name>
    <dbReference type="NCBI Taxonomy" id="48420"/>
    <lineage>
        <taxon>Eukaryota</taxon>
        <taxon>Metazoa</taxon>
        <taxon>Chordata</taxon>
        <taxon>Craniata</taxon>
        <taxon>Vertebrata</taxon>
        <taxon>Euteleostomi</taxon>
        <taxon>Mammalia</taxon>
        <taxon>Eutheria</taxon>
        <taxon>Laurasiatheria</taxon>
        <taxon>Carnivora</taxon>
        <taxon>Caniformia</taxon>
        <taxon>Musteloidea</taxon>
        <taxon>Mustelidae</taxon>
        <taxon>Guloninae</taxon>
        <taxon>Gulo</taxon>
    </lineage>
</organism>
<evidence type="ECO:0000256" key="1">
    <source>
        <dbReference type="SAM" id="MobiDB-lite"/>
    </source>
</evidence>
<dbReference type="AlphaFoldDB" id="A0A9X9LQZ5"/>
<feature type="region of interest" description="Disordered" evidence="1">
    <location>
        <begin position="1"/>
        <end position="34"/>
    </location>
</feature>
<reference evidence="2 3" key="1">
    <citation type="submission" date="2018-10" db="EMBL/GenBank/DDBJ databases">
        <authorList>
            <person name="Ekblom R."/>
            <person name="Jareborg N."/>
        </authorList>
    </citation>
    <scope>NUCLEOTIDE SEQUENCE [LARGE SCALE GENOMIC DNA]</scope>
    <source>
        <tissue evidence="2">Muscle</tissue>
    </source>
</reference>
<evidence type="ECO:0000313" key="2">
    <source>
        <dbReference type="EMBL" id="VCW79647.1"/>
    </source>
</evidence>
<accession>A0A9X9LQZ5</accession>
<name>A0A9X9LQZ5_GULGU</name>
<dbReference type="EMBL" id="CYRY02012409">
    <property type="protein sequence ID" value="VCW79647.1"/>
    <property type="molecule type" value="Genomic_DNA"/>
</dbReference>
<protein>
    <submittedName>
        <fullName evidence="2">Uncharacterized protein</fullName>
    </submittedName>
</protein>